<keyword evidence="5" id="KW-0539">Nucleus</keyword>
<proteinExistence type="predicted"/>
<name>A0AAN7VQW2_9PEZI</name>
<reference evidence="8" key="1">
    <citation type="submission" date="2023-08" db="EMBL/GenBank/DDBJ databases">
        <title>Black Yeasts Isolated from many extreme environments.</title>
        <authorList>
            <person name="Coleine C."/>
            <person name="Stajich J.E."/>
            <person name="Selbmann L."/>
        </authorList>
    </citation>
    <scope>NUCLEOTIDE SEQUENCE</scope>
    <source>
        <strain evidence="8">CCFEE 5810</strain>
    </source>
</reference>
<dbReference type="Proteomes" id="UP001310594">
    <property type="component" value="Unassembled WGS sequence"/>
</dbReference>
<keyword evidence="2" id="KW-0805">Transcription regulation</keyword>
<dbReference type="GO" id="GO:0000978">
    <property type="term" value="F:RNA polymerase II cis-regulatory region sequence-specific DNA binding"/>
    <property type="evidence" value="ECO:0007669"/>
    <property type="project" value="TreeGrafter"/>
</dbReference>
<dbReference type="GO" id="GO:0005634">
    <property type="term" value="C:nucleus"/>
    <property type="evidence" value="ECO:0007669"/>
    <property type="project" value="TreeGrafter"/>
</dbReference>
<keyword evidence="4" id="KW-0804">Transcription</keyword>
<feature type="domain" description="Zn(2)-C6 fungal-type" evidence="7">
    <location>
        <begin position="23"/>
        <end position="56"/>
    </location>
</feature>
<comment type="caution">
    <text evidence="8">The sequence shown here is derived from an EMBL/GenBank/DDBJ whole genome shotgun (WGS) entry which is preliminary data.</text>
</comment>
<keyword evidence="1" id="KW-0479">Metal-binding</keyword>
<protein>
    <recommendedName>
        <fullName evidence="7">Zn(2)-C6 fungal-type domain-containing protein</fullName>
    </recommendedName>
</protein>
<evidence type="ECO:0000313" key="8">
    <source>
        <dbReference type="EMBL" id="KAK5697228.1"/>
    </source>
</evidence>
<evidence type="ECO:0000313" key="9">
    <source>
        <dbReference type="Proteomes" id="UP001310594"/>
    </source>
</evidence>
<dbReference type="AlphaFoldDB" id="A0AAN7VQW2"/>
<evidence type="ECO:0000256" key="2">
    <source>
        <dbReference type="ARBA" id="ARBA00023015"/>
    </source>
</evidence>
<dbReference type="GO" id="GO:0008270">
    <property type="term" value="F:zinc ion binding"/>
    <property type="evidence" value="ECO:0007669"/>
    <property type="project" value="InterPro"/>
</dbReference>
<evidence type="ECO:0000256" key="6">
    <source>
        <dbReference type="SAM" id="MobiDB-lite"/>
    </source>
</evidence>
<dbReference type="GO" id="GO:0000981">
    <property type="term" value="F:DNA-binding transcription factor activity, RNA polymerase II-specific"/>
    <property type="evidence" value="ECO:0007669"/>
    <property type="project" value="InterPro"/>
</dbReference>
<evidence type="ECO:0000256" key="5">
    <source>
        <dbReference type="ARBA" id="ARBA00023242"/>
    </source>
</evidence>
<dbReference type="GO" id="GO:0000435">
    <property type="term" value="P:positive regulation of transcription from RNA polymerase II promoter by galactose"/>
    <property type="evidence" value="ECO:0007669"/>
    <property type="project" value="TreeGrafter"/>
</dbReference>
<dbReference type="Pfam" id="PF00172">
    <property type="entry name" value="Zn_clus"/>
    <property type="match status" value="1"/>
</dbReference>
<gene>
    <name evidence="8" type="ORF">LTR97_007363</name>
</gene>
<dbReference type="SMART" id="SM00066">
    <property type="entry name" value="GAL4"/>
    <property type="match status" value="1"/>
</dbReference>
<dbReference type="InterPro" id="IPR051127">
    <property type="entry name" value="Fungal_SecMet_Regulators"/>
</dbReference>
<dbReference type="PROSITE" id="PS50048">
    <property type="entry name" value="ZN2_CY6_FUNGAL_2"/>
    <property type="match status" value="1"/>
</dbReference>
<dbReference type="CDD" id="cd00067">
    <property type="entry name" value="GAL4"/>
    <property type="match status" value="1"/>
</dbReference>
<dbReference type="PANTHER" id="PTHR47424">
    <property type="entry name" value="REGULATORY PROTEIN GAL4"/>
    <property type="match status" value="1"/>
</dbReference>
<dbReference type="PANTHER" id="PTHR47424:SF3">
    <property type="entry name" value="REGULATORY PROTEIN GAL4"/>
    <property type="match status" value="1"/>
</dbReference>
<evidence type="ECO:0000259" key="7">
    <source>
        <dbReference type="PROSITE" id="PS50048"/>
    </source>
</evidence>
<dbReference type="CDD" id="cd12148">
    <property type="entry name" value="fungal_TF_MHR"/>
    <property type="match status" value="1"/>
</dbReference>
<dbReference type="EMBL" id="JAVRQU010000011">
    <property type="protein sequence ID" value="KAK5697228.1"/>
    <property type="molecule type" value="Genomic_DNA"/>
</dbReference>
<dbReference type="GO" id="GO:0006351">
    <property type="term" value="P:DNA-templated transcription"/>
    <property type="evidence" value="ECO:0007669"/>
    <property type="project" value="InterPro"/>
</dbReference>
<dbReference type="InterPro" id="IPR001138">
    <property type="entry name" value="Zn2Cys6_DnaBD"/>
</dbReference>
<dbReference type="SMART" id="SM00906">
    <property type="entry name" value="Fungal_trans"/>
    <property type="match status" value="1"/>
</dbReference>
<dbReference type="SUPFAM" id="SSF57701">
    <property type="entry name" value="Zn2/Cys6 DNA-binding domain"/>
    <property type="match status" value="1"/>
</dbReference>
<evidence type="ECO:0000256" key="4">
    <source>
        <dbReference type="ARBA" id="ARBA00023163"/>
    </source>
</evidence>
<feature type="region of interest" description="Disordered" evidence="6">
    <location>
        <begin position="88"/>
        <end position="113"/>
    </location>
</feature>
<dbReference type="InterPro" id="IPR007219">
    <property type="entry name" value="XnlR_reg_dom"/>
</dbReference>
<organism evidence="8 9">
    <name type="scientific">Elasticomyces elasticus</name>
    <dbReference type="NCBI Taxonomy" id="574655"/>
    <lineage>
        <taxon>Eukaryota</taxon>
        <taxon>Fungi</taxon>
        <taxon>Dikarya</taxon>
        <taxon>Ascomycota</taxon>
        <taxon>Pezizomycotina</taxon>
        <taxon>Dothideomycetes</taxon>
        <taxon>Dothideomycetidae</taxon>
        <taxon>Mycosphaerellales</taxon>
        <taxon>Teratosphaeriaceae</taxon>
        <taxon>Elasticomyces</taxon>
    </lineage>
</organism>
<dbReference type="Gene3D" id="4.10.240.10">
    <property type="entry name" value="Zn(2)-C6 fungal-type DNA-binding domain"/>
    <property type="match status" value="1"/>
</dbReference>
<dbReference type="Pfam" id="PF04082">
    <property type="entry name" value="Fungal_trans"/>
    <property type="match status" value="1"/>
</dbReference>
<sequence>MDAETSGQTTEELSGGRRKGVLACNNCRAGKRRCNGSKPVCSTCARHGQRNTTCSYERVIARKARTSSQIELLQRRIADLEAQRHNGSITPLERPSTFQEHEAGRLSSLSPPVEQSSVHMPVLQDRPVNQATQSLQAYDYGPVTSLQAQMRVPDLETDMDIDGGFNVSGSHIDGLAAVGPEVTNDSLRTASYFGNSSTVNFVGQVLGILSRPVASGRGDPLDSGSNGQIFERRVAEEYAIPPRAEADALLGTFFSKIYPLYPFLDRERFEKTYGDLWKPAAPKIMLSDVYNVGRWTSSNVQDDEQRFSRGDDIPESRRFHLLLNLIFALASHWDYRSLSSPQTQGGELYWKRCKELLQRDFDIFNRPRLQIIQALLYMGIWLQSTTGMTGACSNIIAVAIRMSESLGLHCKDRVVDRSTTPQSVEAPRHCSLRWRIWAGCIMMDHILATTYGRPSMLPPIANIPDIVPPEAGQHPSSERTAMCFLANTLKLHGLVYNHTSHLWGDKGANMRKAAEVQTNSELDRLEVDMDHVSSLLALESGLLAWEKDLPPSLTLAPVEELLLSDLSGQLQPLDRQAIVLRTRYLHSQILAFRPLLLHKIETFGRAKPTSEPHSMRRILATALLDDGPRLCLQAAVELCNLIDLVHRTNNDLLPEPWYVVFYMYTCGMVILAHRHCFGIHKDVDIAFTKCVSILTSYHCSSNTALRCTRVLELGSKTFACRADTVSDTDVSQDGMQRPLSPVTSHESYGNGVNAWDGDVFNAELVAPLGAGLLQNYDQLPDLWMDDQIDWAWLSKAPFEQSSQGMEWWSL</sequence>
<evidence type="ECO:0000256" key="1">
    <source>
        <dbReference type="ARBA" id="ARBA00022723"/>
    </source>
</evidence>
<evidence type="ECO:0000256" key="3">
    <source>
        <dbReference type="ARBA" id="ARBA00023125"/>
    </source>
</evidence>
<accession>A0AAN7VQW2</accession>
<dbReference type="InterPro" id="IPR036864">
    <property type="entry name" value="Zn2-C6_fun-type_DNA-bd_sf"/>
</dbReference>
<keyword evidence="3" id="KW-0238">DNA-binding</keyword>